<evidence type="ECO:0000313" key="1">
    <source>
        <dbReference type="EMBL" id="ABX00904.1"/>
    </source>
</evidence>
<dbReference type="STRING" id="444158.MmarC6_0080"/>
<protein>
    <submittedName>
        <fullName evidence="1">Uncharacterized protein</fullName>
    </submittedName>
</protein>
<name>A9A7F6_METM6</name>
<gene>
    <name evidence="1" type="ordered locus">MmarC6_0080</name>
</gene>
<dbReference type="EMBL" id="CP000867">
    <property type="protein sequence ID" value="ABX00904.1"/>
    <property type="molecule type" value="Genomic_DNA"/>
</dbReference>
<proteinExistence type="predicted"/>
<sequence>MVHYIGEIEVDAISKFEEKQKTNRTSRRSLGKSLPYSRKYGSTPGSVHIQVSLFSSDAAAKAEYLKGLAEANYPIYMDSDRYKGWIDITSEVKLTNYNDMMYEVDFDCDLMPLGQYSLQMVSRKKYISNDILTSSEIVPTIAIPEGSNVIYKNVTMTNKSSFDIYETDQLDFADAANVSQILIYDDMDSSDESNWVLVSNPETHEFTGKWVVRHGNLQVDAGFVGVKILDKGVYEPISQCVPGVELSGGYRTNYTTQKGRPIRLENNTLKFSGKVAPTGGTPIKYINIAMRMNNGFFSVIGPEGSPAYYTFNPSFVYGRTPAVNSDIACKSGVVESSGAFTLGSGGWAMYIGSDRYPFVSFGNANSSLCSSFGHAYAGKDKQVTVLTNYIDKLYFKAVDSIILEGTVVEDTNALSAYAVEGTSASYDIRFIDTRETPELKLPAGDYVYIVRVKASSTSENDKLLYHIYKIVDGSPTEQLAGVALFANLVGTEYSYHYFEYTYNGTDDFLLRACDSANVDNTVFDVDYALIVPKSYIEQLQKYAYCNNDQRLILVPKR</sequence>
<accession>A9A7F6</accession>
<dbReference type="AlphaFoldDB" id="A9A7F6"/>
<reference evidence="1" key="1">
    <citation type="submission" date="2007-10" db="EMBL/GenBank/DDBJ databases">
        <title>Complete sequence of Methanococcus maripaludis C6.</title>
        <authorList>
            <consortium name="US DOE Joint Genome Institute"/>
            <person name="Copeland A."/>
            <person name="Lucas S."/>
            <person name="Lapidus A."/>
            <person name="Barry K."/>
            <person name="Glavina del Rio T."/>
            <person name="Dalin E."/>
            <person name="Tice H."/>
            <person name="Pitluck S."/>
            <person name="Clum A."/>
            <person name="Schmutz J."/>
            <person name="Larimer F."/>
            <person name="Land M."/>
            <person name="Hauser L."/>
            <person name="Kyrpides N."/>
            <person name="Mikhailova N."/>
            <person name="Sieprawska-Lupa M."/>
            <person name="Whitman W.B."/>
            <person name="Richardson P."/>
        </authorList>
    </citation>
    <scope>NUCLEOTIDE SEQUENCE [LARGE SCALE GENOMIC DNA]</scope>
    <source>
        <strain evidence="1">C6</strain>
    </source>
</reference>
<dbReference type="KEGG" id="mmx:MmarC6_0080"/>
<organism evidence="1">
    <name type="scientific">Methanococcus maripaludis (strain C6 / ATCC BAA-1332)</name>
    <dbReference type="NCBI Taxonomy" id="444158"/>
    <lineage>
        <taxon>Archaea</taxon>
        <taxon>Methanobacteriati</taxon>
        <taxon>Methanobacteriota</taxon>
        <taxon>Methanomada group</taxon>
        <taxon>Methanococci</taxon>
        <taxon>Methanococcales</taxon>
        <taxon>Methanococcaceae</taxon>
        <taxon>Methanococcus</taxon>
    </lineage>
</organism>
<dbReference type="HOGENOM" id="CLU_488879_0_0_2"/>